<dbReference type="EMBL" id="ML179249">
    <property type="protein sequence ID" value="THU93434.1"/>
    <property type="molecule type" value="Genomic_DNA"/>
</dbReference>
<name>A0A4S8LV31_DENBC</name>
<evidence type="ECO:0000313" key="1">
    <source>
        <dbReference type="EMBL" id="THU93434.1"/>
    </source>
</evidence>
<organism evidence="1 2">
    <name type="scientific">Dendrothele bispora (strain CBS 962.96)</name>
    <dbReference type="NCBI Taxonomy" id="1314807"/>
    <lineage>
        <taxon>Eukaryota</taxon>
        <taxon>Fungi</taxon>
        <taxon>Dikarya</taxon>
        <taxon>Basidiomycota</taxon>
        <taxon>Agaricomycotina</taxon>
        <taxon>Agaricomycetes</taxon>
        <taxon>Agaricomycetidae</taxon>
        <taxon>Agaricales</taxon>
        <taxon>Agaricales incertae sedis</taxon>
        <taxon>Dendrothele</taxon>
    </lineage>
</organism>
<reference evidence="1 2" key="1">
    <citation type="journal article" date="2019" name="Nat. Ecol. Evol.">
        <title>Megaphylogeny resolves global patterns of mushroom evolution.</title>
        <authorList>
            <person name="Varga T."/>
            <person name="Krizsan K."/>
            <person name="Foldi C."/>
            <person name="Dima B."/>
            <person name="Sanchez-Garcia M."/>
            <person name="Sanchez-Ramirez S."/>
            <person name="Szollosi G.J."/>
            <person name="Szarkandi J.G."/>
            <person name="Papp V."/>
            <person name="Albert L."/>
            <person name="Andreopoulos W."/>
            <person name="Angelini C."/>
            <person name="Antonin V."/>
            <person name="Barry K.W."/>
            <person name="Bougher N.L."/>
            <person name="Buchanan P."/>
            <person name="Buyck B."/>
            <person name="Bense V."/>
            <person name="Catcheside P."/>
            <person name="Chovatia M."/>
            <person name="Cooper J."/>
            <person name="Damon W."/>
            <person name="Desjardin D."/>
            <person name="Finy P."/>
            <person name="Geml J."/>
            <person name="Haridas S."/>
            <person name="Hughes K."/>
            <person name="Justo A."/>
            <person name="Karasinski D."/>
            <person name="Kautmanova I."/>
            <person name="Kiss B."/>
            <person name="Kocsube S."/>
            <person name="Kotiranta H."/>
            <person name="LaButti K.M."/>
            <person name="Lechner B.E."/>
            <person name="Liimatainen K."/>
            <person name="Lipzen A."/>
            <person name="Lukacs Z."/>
            <person name="Mihaltcheva S."/>
            <person name="Morgado L.N."/>
            <person name="Niskanen T."/>
            <person name="Noordeloos M.E."/>
            <person name="Ohm R.A."/>
            <person name="Ortiz-Santana B."/>
            <person name="Ovrebo C."/>
            <person name="Racz N."/>
            <person name="Riley R."/>
            <person name="Savchenko A."/>
            <person name="Shiryaev A."/>
            <person name="Soop K."/>
            <person name="Spirin V."/>
            <person name="Szebenyi C."/>
            <person name="Tomsovsky M."/>
            <person name="Tulloss R.E."/>
            <person name="Uehling J."/>
            <person name="Grigoriev I.V."/>
            <person name="Vagvolgyi C."/>
            <person name="Papp T."/>
            <person name="Martin F.M."/>
            <person name="Miettinen O."/>
            <person name="Hibbett D.S."/>
            <person name="Nagy L.G."/>
        </authorList>
    </citation>
    <scope>NUCLEOTIDE SEQUENCE [LARGE SCALE GENOMIC DNA]</scope>
    <source>
        <strain evidence="1 2">CBS 962.96</strain>
    </source>
</reference>
<evidence type="ECO:0000313" key="2">
    <source>
        <dbReference type="Proteomes" id="UP000297245"/>
    </source>
</evidence>
<dbReference type="Proteomes" id="UP000297245">
    <property type="component" value="Unassembled WGS sequence"/>
</dbReference>
<keyword evidence="2" id="KW-1185">Reference proteome</keyword>
<gene>
    <name evidence="1" type="ORF">K435DRAFT_779845</name>
</gene>
<protein>
    <submittedName>
        <fullName evidence="1">Uncharacterized protein</fullName>
    </submittedName>
</protein>
<sequence length="138" mass="15726">MPDFLGGYVMEPESTFPFAEAYGYNCRNWPSTTPRSYVRSCLNRINSSDGRKFSRACLVGVVRKGGDPVVFLPCHLDASMDPKYLVPENEKDKAYLEKWLQAFIEKCSPEDIEAFRQKTRFGTVRVPLGCYRLSEPAI</sequence>
<dbReference type="OrthoDB" id="10496696at2759"/>
<dbReference type="AlphaFoldDB" id="A0A4S8LV31"/>
<accession>A0A4S8LV31</accession>
<proteinExistence type="predicted"/>